<protein>
    <submittedName>
        <fullName evidence="2">DNA repair protein</fullName>
    </submittedName>
</protein>
<evidence type="ECO:0000256" key="1">
    <source>
        <dbReference type="SAM" id="MobiDB-lite"/>
    </source>
</evidence>
<keyword evidence="3" id="KW-1185">Reference proteome</keyword>
<feature type="compositionally biased region" description="Basic and acidic residues" evidence="1">
    <location>
        <begin position="1"/>
        <end position="18"/>
    </location>
</feature>
<gene>
    <name evidence="2" type="ORF">ACFQGL_15700</name>
</gene>
<dbReference type="RefSeq" id="WP_377512111.1">
    <property type="nucleotide sequence ID" value="NZ_JBHSQS010000008.1"/>
</dbReference>
<name>A0ABW1H6G7_9ACTN</name>
<organism evidence="2 3">
    <name type="scientific">Micromonospora vulcania</name>
    <dbReference type="NCBI Taxonomy" id="1441873"/>
    <lineage>
        <taxon>Bacteria</taxon>
        <taxon>Bacillati</taxon>
        <taxon>Actinomycetota</taxon>
        <taxon>Actinomycetes</taxon>
        <taxon>Micromonosporales</taxon>
        <taxon>Micromonosporaceae</taxon>
        <taxon>Micromonospora</taxon>
    </lineage>
</organism>
<dbReference type="EMBL" id="JBHSQS010000008">
    <property type="protein sequence ID" value="MFC5924788.1"/>
    <property type="molecule type" value="Genomic_DNA"/>
</dbReference>
<evidence type="ECO:0000313" key="2">
    <source>
        <dbReference type="EMBL" id="MFC5924788.1"/>
    </source>
</evidence>
<proteinExistence type="predicted"/>
<comment type="caution">
    <text evidence="2">The sequence shown here is derived from an EMBL/GenBank/DDBJ whole genome shotgun (WGS) entry which is preliminary data.</text>
</comment>
<reference evidence="3" key="1">
    <citation type="journal article" date="2019" name="Int. J. Syst. Evol. Microbiol.">
        <title>The Global Catalogue of Microorganisms (GCM) 10K type strain sequencing project: providing services to taxonomists for standard genome sequencing and annotation.</title>
        <authorList>
            <consortium name="The Broad Institute Genomics Platform"/>
            <consortium name="The Broad Institute Genome Sequencing Center for Infectious Disease"/>
            <person name="Wu L."/>
            <person name="Ma J."/>
        </authorList>
    </citation>
    <scope>NUCLEOTIDE SEQUENCE [LARGE SCALE GENOMIC DNA]</scope>
    <source>
        <strain evidence="3">CGMCC 4.7144</strain>
    </source>
</reference>
<feature type="region of interest" description="Disordered" evidence="1">
    <location>
        <begin position="1"/>
        <end position="65"/>
    </location>
</feature>
<evidence type="ECO:0000313" key="3">
    <source>
        <dbReference type="Proteomes" id="UP001596226"/>
    </source>
</evidence>
<dbReference type="Proteomes" id="UP001596226">
    <property type="component" value="Unassembled WGS sequence"/>
</dbReference>
<accession>A0ABW1H6G7</accession>
<sequence>MPIQPNDRHQQDPERFWRATDTSGRFPAQPRYRGIRTTGDPDALPWSELNKLPAGRSTRRGLNTR</sequence>